<sequence>MLALETVPVMLAVGLLAGVIAGIFGVGGGTILVPLVLWVLQMQGVEQFAYAQHTAVGTSFAVMVFTSFSSAYAQHNKDAVDWQVLKSMIPGVLLGVAAGALVSRYLPNKGLQVFFVLFVTVIAVRSLAGVKSVPTRQLPKSGPLFGAGSLIGILSSWIGIGGGSLTVPFLTFCNVPVHRAIGTSSALGWPIALAGAAGYWYAGSGMAGLPAGSAGFIYLPAVAVLAAATLAGAPLGVRISHRLPAARLKQGFGILLLLIALRMTWKIVQAG</sequence>
<protein>
    <recommendedName>
        <fullName evidence="5">Probable membrane transporter protein</fullName>
    </recommendedName>
</protein>
<feature type="transmembrane region" description="Helical" evidence="5">
    <location>
        <begin position="113"/>
        <end position="130"/>
    </location>
</feature>
<feature type="transmembrane region" description="Helical" evidence="5">
    <location>
        <begin position="12"/>
        <end position="38"/>
    </location>
</feature>
<feature type="transmembrane region" description="Helical" evidence="5">
    <location>
        <begin position="180"/>
        <end position="202"/>
    </location>
</feature>
<feature type="transmembrane region" description="Helical" evidence="5">
    <location>
        <begin position="50"/>
        <end position="68"/>
    </location>
</feature>
<feature type="transmembrane region" description="Helical" evidence="5">
    <location>
        <begin position="88"/>
        <end position="106"/>
    </location>
</feature>
<feature type="transmembrane region" description="Helical" evidence="5">
    <location>
        <begin position="214"/>
        <end position="239"/>
    </location>
</feature>
<gene>
    <name evidence="6" type="ORF">NCTC13336_00580</name>
</gene>
<evidence type="ECO:0000256" key="4">
    <source>
        <dbReference type="ARBA" id="ARBA00023136"/>
    </source>
</evidence>
<keyword evidence="5" id="KW-1003">Cell membrane</keyword>
<organism evidence="6 7">
    <name type="scientific">Kingella potus</name>
    <dbReference type="NCBI Taxonomy" id="265175"/>
    <lineage>
        <taxon>Bacteria</taxon>
        <taxon>Pseudomonadati</taxon>
        <taxon>Pseudomonadota</taxon>
        <taxon>Betaproteobacteria</taxon>
        <taxon>Neisseriales</taxon>
        <taxon>Neisseriaceae</taxon>
        <taxon>Kingella</taxon>
    </lineage>
</organism>
<dbReference type="Proteomes" id="UP000254293">
    <property type="component" value="Unassembled WGS sequence"/>
</dbReference>
<name>A0A377R0P2_9NEIS</name>
<dbReference type="Pfam" id="PF01925">
    <property type="entry name" value="TauE"/>
    <property type="match status" value="1"/>
</dbReference>
<evidence type="ECO:0000313" key="6">
    <source>
        <dbReference type="EMBL" id="STR00378.1"/>
    </source>
</evidence>
<keyword evidence="3 5" id="KW-1133">Transmembrane helix</keyword>
<evidence type="ECO:0000256" key="1">
    <source>
        <dbReference type="ARBA" id="ARBA00004141"/>
    </source>
</evidence>
<proteinExistence type="inferred from homology"/>
<dbReference type="GO" id="GO:0005886">
    <property type="term" value="C:plasma membrane"/>
    <property type="evidence" value="ECO:0007669"/>
    <property type="project" value="UniProtKB-SubCell"/>
</dbReference>
<dbReference type="AlphaFoldDB" id="A0A377R0P2"/>
<keyword evidence="7" id="KW-1185">Reference proteome</keyword>
<evidence type="ECO:0000256" key="5">
    <source>
        <dbReference type="RuleBase" id="RU363041"/>
    </source>
</evidence>
<dbReference type="PANTHER" id="PTHR43483">
    <property type="entry name" value="MEMBRANE TRANSPORTER PROTEIN HI_0806-RELATED"/>
    <property type="match status" value="1"/>
</dbReference>
<feature type="transmembrane region" description="Helical" evidence="5">
    <location>
        <begin position="150"/>
        <end position="173"/>
    </location>
</feature>
<evidence type="ECO:0000313" key="7">
    <source>
        <dbReference type="Proteomes" id="UP000254293"/>
    </source>
</evidence>
<keyword evidence="2 5" id="KW-0812">Transmembrane</keyword>
<evidence type="ECO:0000256" key="3">
    <source>
        <dbReference type="ARBA" id="ARBA00022989"/>
    </source>
</evidence>
<comment type="subcellular location">
    <subcellularLocation>
        <location evidence="5">Cell membrane</location>
        <topology evidence="5">Multi-pass membrane protein</topology>
    </subcellularLocation>
    <subcellularLocation>
        <location evidence="1">Membrane</location>
        <topology evidence="1">Multi-pass membrane protein</topology>
    </subcellularLocation>
</comment>
<dbReference type="InterPro" id="IPR002781">
    <property type="entry name" value="TM_pro_TauE-like"/>
</dbReference>
<dbReference type="RefSeq" id="WP_115307660.1">
    <property type="nucleotide sequence ID" value="NZ_CP091516.1"/>
</dbReference>
<dbReference type="PANTHER" id="PTHR43483:SF3">
    <property type="entry name" value="MEMBRANE TRANSPORTER PROTEIN HI_0806-RELATED"/>
    <property type="match status" value="1"/>
</dbReference>
<reference evidence="6 7" key="1">
    <citation type="submission" date="2018-06" db="EMBL/GenBank/DDBJ databases">
        <authorList>
            <consortium name="Pathogen Informatics"/>
            <person name="Doyle S."/>
        </authorList>
    </citation>
    <scope>NUCLEOTIDE SEQUENCE [LARGE SCALE GENOMIC DNA]</scope>
    <source>
        <strain evidence="6 7">NCTC13336</strain>
    </source>
</reference>
<dbReference type="EMBL" id="UGJJ01000001">
    <property type="protein sequence ID" value="STR00378.1"/>
    <property type="molecule type" value="Genomic_DNA"/>
</dbReference>
<keyword evidence="4 5" id="KW-0472">Membrane</keyword>
<accession>A0A377R0P2</accession>
<dbReference type="OrthoDB" id="457670at2"/>
<evidence type="ECO:0000256" key="2">
    <source>
        <dbReference type="ARBA" id="ARBA00022692"/>
    </source>
</evidence>
<comment type="similarity">
    <text evidence="5">Belongs to the 4-toluene sulfonate uptake permease (TSUP) (TC 2.A.102) family.</text>
</comment>